<dbReference type="InterPro" id="IPR051313">
    <property type="entry name" value="Bact_iron-sidero_bind"/>
</dbReference>
<evidence type="ECO:0000256" key="2">
    <source>
        <dbReference type="ARBA" id="ARBA00008814"/>
    </source>
</evidence>
<dbReference type="InterPro" id="IPR002491">
    <property type="entry name" value="ABC_transptr_periplasmic_BD"/>
</dbReference>
<evidence type="ECO:0000256" key="5">
    <source>
        <dbReference type="SAM" id="SignalP"/>
    </source>
</evidence>
<accession>A0ABN2G3Y4</accession>
<organism evidence="7 8">
    <name type="scientific">Fodinicola feengrottensis</name>
    <dbReference type="NCBI Taxonomy" id="435914"/>
    <lineage>
        <taxon>Bacteria</taxon>
        <taxon>Bacillati</taxon>
        <taxon>Actinomycetota</taxon>
        <taxon>Actinomycetes</taxon>
        <taxon>Mycobacteriales</taxon>
        <taxon>Fodinicola</taxon>
    </lineage>
</organism>
<gene>
    <name evidence="7" type="ORF">GCM10009765_13090</name>
</gene>
<evidence type="ECO:0000313" key="8">
    <source>
        <dbReference type="Proteomes" id="UP001500618"/>
    </source>
</evidence>
<feature type="domain" description="Fe/B12 periplasmic-binding" evidence="6">
    <location>
        <begin position="54"/>
        <end position="326"/>
    </location>
</feature>
<dbReference type="SUPFAM" id="SSF53807">
    <property type="entry name" value="Helical backbone' metal receptor"/>
    <property type="match status" value="1"/>
</dbReference>
<evidence type="ECO:0000256" key="3">
    <source>
        <dbReference type="ARBA" id="ARBA00022448"/>
    </source>
</evidence>
<evidence type="ECO:0000259" key="6">
    <source>
        <dbReference type="PROSITE" id="PS50983"/>
    </source>
</evidence>
<dbReference type="InterPro" id="IPR006311">
    <property type="entry name" value="TAT_signal"/>
</dbReference>
<dbReference type="Proteomes" id="UP001500618">
    <property type="component" value="Unassembled WGS sequence"/>
</dbReference>
<dbReference type="RefSeq" id="WP_344308062.1">
    <property type="nucleotide sequence ID" value="NZ_BAAANY010000005.1"/>
</dbReference>
<dbReference type="PANTHER" id="PTHR30532:SF24">
    <property type="entry name" value="FERRIC ENTEROBACTIN-BINDING PERIPLASMIC PROTEIN FEPB"/>
    <property type="match status" value="1"/>
</dbReference>
<dbReference type="PROSITE" id="PS51257">
    <property type="entry name" value="PROKAR_LIPOPROTEIN"/>
    <property type="match status" value="1"/>
</dbReference>
<feature type="chain" id="PRO_5045468976" evidence="5">
    <location>
        <begin position="25"/>
        <end position="329"/>
    </location>
</feature>
<dbReference type="Pfam" id="PF01497">
    <property type="entry name" value="Peripla_BP_2"/>
    <property type="match status" value="1"/>
</dbReference>
<name>A0ABN2G3Y4_9ACTN</name>
<dbReference type="PROSITE" id="PS50983">
    <property type="entry name" value="FE_B12_PBP"/>
    <property type="match status" value="1"/>
</dbReference>
<feature type="signal peptide" evidence="5">
    <location>
        <begin position="1"/>
        <end position="24"/>
    </location>
</feature>
<keyword evidence="3" id="KW-0813">Transport</keyword>
<evidence type="ECO:0000313" key="7">
    <source>
        <dbReference type="EMBL" id="GAA1664901.1"/>
    </source>
</evidence>
<dbReference type="PANTHER" id="PTHR30532">
    <property type="entry name" value="IRON III DICITRATE-BINDING PERIPLASMIC PROTEIN"/>
    <property type="match status" value="1"/>
</dbReference>
<keyword evidence="8" id="KW-1185">Reference proteome</keyword>
<evidence type="ECO:0000256" key="1">
    <source>
        <dbReference type="ARBA" id="ARBA00004196"/>
    </source>
</evidence>
<reference evidence="7 8" key="1">
    <citation type="journal article" date="2019" name="Int. J. Syst. Evol. Microbiol.">
        <title>The Global Catalogue of Microorganisms (GCM) 10K type strain sequencing project: providing services to taxonomists for standard genome sequencing and annotation.</title>
        <authorList>
            <consortium name="The Broad Institute Genomics Platform"/>
            <consortium name="The Broad Institute Genome Sequencing Center for Infectious Disease"/>
            <person name="Wu L."/>
            <person name="Ma J."/>
        </authorList>
    </citation>
    <scope>NUCLEOTIDE SEQUENCE [LARGE SCALE GENOMIC DNA]</scope>
    <source>
        <strain evidence="7 8">JCM 14718</strain>
    </source>
</reference>
<keyword evidence="4 5" id="KW-0732">Signal</keyword>
<proteinExistence type="inferred from homology"/>
<comment type="caution">
    <text evidence="7">The sequence shown here is derived from an EMBL/GenBank/DDBJ whole genome shotgun (WGS) entry which is preliminary data.</text>
</comment>
<protein>
    <submittedName>
        <fullName evidence="7">Iron-siderophore ABC transporter substrate-binding protein</fullName>
    </submittedName>
</protein>
<comment type="similarity">
    <text evidence="2">Belongs to the bacterial solute-binding protein 8 family.</text>
</comment>
<evidence type="ECO:0000256" key="4">
    <source>
        <dbReference type="ARBA" id="ARBA00022729"/>
    </source>
</evidence>
<comment type="subcellular location">
    <subcellularLocation>
        <location evidence="1">Cell envelope</location>
    </subcellularLocation>
</comment>
<sequence>MAVSRRAVLAGLAGAGLVGVSACAGGTAATDSAGGGVTLKHKFGTSVVAKRPLRVVSMGTTDHDVALALGVVPVALSNFVGTPTGVGPWATRQLGKAKPQLFVGGGEISVETVAKLAPDLILAVQSNLTKDRYDKLSQLAPVVAPPAGYIDWGVPWQQQARSIGAALWQRQAAEKLVTAAEAQFAAARKAHPAFNGKTVVVASVFSGAAGTYNAYTRQDARMQFMAGLGLKPAPKVDALGVSKFTVPISREKVDLLESDLVVIVAFDDAAGKAVDADQLFNGLNVARRKAVIRLSLKDEGLALSCDTILSIPYGLTAILPKMAGVLRTV</sequence>
<dbReference type="Gene3D" id="3.40.50.1980">
    <property type="entry name" value="Nitrogenase molybdenum iron protein domain"/>
    <property type="match status" value="2"/>
</dbReference>
<dbReference type="EMBL" id="BAAANY010000005">
    <property type="protein sequence ID" value="GAA1664901.1"/>
    <property type="molecule type" value="Genomic_DNA"/>
</dbReference>
<dbReference type="PROSITE" id="PS51318">
    <property type="entry name" value="TAT"/>
    <property type="match status" value="1"/>
</dbReference>